<dbReference type="PROSITE" id="PS00028">
    <property type="entry name" value="ZINC_FINGER_C2H2_1"/>
    <property type="match status" value="3"/>
</dbReference>
<feature type="domain" description="C2H2-type" evidence="12">
    <location>
        <begin position="229"/>
        <end position="256"/>
    </location>
</feature>
<name>A0A803JZ72_XENTR</name>
<reference evidence="13" key="1">
    <citation type="journal article" date="2010" name="Science">
        <title>The genome of the Western clawed frog Xenopus tropicalis.</title>
        <authorList>
            <person name="Hellsten U."/>
            <person name="Harland R.M."/>
            <person name="Gilchrist M.J."/>
            <person name="Hendrix D."/>
            <person name="Jurka J."/>
            <person name="Kapitonov V."/>
            <person name="Ovcharenko I."/>
            <person name="Putnam N.H."/>
            <person name="Shu S."/>
            <person name="Taher L."/>
            <person name="Blitz I.L."/>
            <person name="Blumberg B."/>
            <person name="Dichmann D.S."/>
            <person name="Dubchak I."/>
            <person name="Amaya E."/>
            <person name="Detter J.C."/>
            <person name="Fletcher R."/>
            <person name="Gerhard D.S."/>
            <person name="Goodstein D."/>
            <person name="Graves T."/>
            <person name="Grigoriev I.V."/>
            <person name="Grimwood J."/>
            <person name="Kawashima T."/>
            <person name="Lindquist E."/>
            <person name="Lucas S.M."/>
            <person name="Mead P.E."/>
            <person name="Mitros T."/>
            <person name="Ogino H."/>
            <person name="Ohta Y."/>
            <person name="Poliakov A.V."/>
            <person name="Pollet N."/>
            <person name="Robert J."/>
            <person name="Salamov A."/>
            <person name="Sater A.K."/>
            <person name="Schmutz J."/>
            <person name="Terry A."/>
            <person name="Vize P.D."/>
            <person name="Warren W.C."/>
            <person name="Wells D."/>
            <person name="Wills A."/>
            <person name="Wilson R.K."/>
            <person name="Zimmerman L.B."/>
            <person name="Zorn A.M."/>
            <person name="Grainger R."/>
            <person name="Grammer T."/>
            <person name="Khokha M.K."/>
            <person name="Richardson P.M."/>
            <person name="Rokhsar D.S."/>
        </authorList>
    </citation>
    <scope>NUCLEOTIDE SEQUENCE [LARGE SCALE GENOMIC DNA]</scope>
    <source>
        <strain evidence="13">Nigerian</strain>
    </source>
</reference>
<evidence type="ECO:0000256" key="5">
    <source>
        <dbReference type="ARBA" id="ARBA00022833"/>
    </source>
</evidence>
<evidence type="ECO:0000256" key="1">
    <source>
        <dbReference type="ARBA" id="ARBA00004123"/>
    </source>
</evidence>
<evidence type="ECO:0000256" key="8">
    <source>
        <dbReference type="ARBA" id="ARBA00023163"/>
    </source>
</evidence>
<dbReference type="FunFam" id="3.30.160.60:FF:000942">
    <property type="entry name" value="Snail zinc finger protein"/>
    <property type="match status" value="1"/>
</dbReference>
<dbReference type="AlphaFoldDB" id="A0A803JZ72"/>
<keyword evidence="3" id="KW-0677">Repeat</keyword>
<dbReference type="GO" id="GO:0005634">
    <property type="term" value="C:nucleus"/>
    <property type="evidence" value="ECO:0007669"/>
    <property type="project" value="UniProtKB-SubCell"/>
</dbReference>
<keyword evidence="9" id="KW-0539">Nucleus</keyword>
<evidence type="ECO:0000313" key="13">
    <source>
        <dbReference type="Ensembl" id="ENSXETP00000113377"/>
    </source>
</evidence>
<dbReference type="Bgee" id="ENSXETG00000041190">
    <property type="expression patterns" value="Expressed in skeletal muscle tissue and 5 other cell types or tissues"/>
</dbReference>
<evidence type="ECO:0000256" key="9">
    <source>
        <dbReference type="ARBA" id="ARBA00023242"/>
    </source>
</evidence>
<evidence type="ECO:0000256" key="6">
    <source>
        <dbReference type="ARBA" id="ARBA00023015"/>
    </source>
</evidence>
<gene>
    <name evidence="13" type="primary">snai3</name>
</gene>
<dbReference type="GO" id="GO:0008270">
    <property type="term" value="F:zinc ion binding"/>
    <property type="evidence" value="ECO:0007669"/>
    <property type="project" value="UniProtKB-KW"/>
</dbReference>
<reference evidence="13" key="2">
    <citation type="submission" date="2021-03" db="UniProtKB">
        <authorList>
            <consortium name="Ensembl"/>
        </authorList>
    </citation>
    <scope>IDENTIFICATION</scope>
</reference>
<keyword evidence="2" id="KW-0479">Metal-binding</keyword>
<dbReference type="Gene3D" id="3.30.160.60">
    <property type="entry name" value="Classic Zinc Finger"/>
    <property type="match status" value="4"/>
</dbReference>
<dbReference type="Pfam" id="PF00096">
    <property type="entry name" value="zf-C2H2"/>
    <property type="match status" value="4"/>
</dbReference>
<dbReference type="PROSITE" id="PS50157">
    <property type="entry name" value="ZINC_FINGER_C2H2_2"/>
    <property type="match status" value="4"/>
</dbReference>
<evidence type="ECO:0000259" key="12">
    <source>
        <dbReference type="PROSITE" id="PS50157"/>
    </source>
</evidence>
<evidence type="ECO:0000256" key="4">
    <source>
        <dbReference type="ARBA" id="ARBA00022771"/>
    </source>
</evidence>
<dbReference type="Ensembl" id="ENSXETT00000123781">
    <property type="protein sequence ID" value="ENSXETP00000113377"/>
    <property type="gene ID" value="ENSXETG00000041190"/>
</dbReference>
<keyword evidence="6" id="KW-0805">Transcription regulation</keyword>
<dbReference type="SMART" id="SM00355">
    <property type="entry name" value="ZnF_C2H2"/>
    <property type="match status" value="4"/>
</dbReference>
<dbReference type="FunFam" id="3.30.160.60:FF:000110">
    <property type="entry name" value="Zinc finger protein-like"/>
    <property type="match status" value="1"/>
</dbReference>
<dbReference type="InterPro" id="IPR013087">
    <property type="entry name" value="Znf_C2H2_type"/>
</dbReference>
<dbReference type="InParanoid" id="A0A803JZ72"/>
<evidence type="ECO:0000256" key="3">
    <source>
        <dbReference type="ARBA" id="ARBA00022737"/>
    </source>
</evidence>
<dbReference type="FunFam" id="3.30.160.60:FF:000207">
    <property type="entry name" value="zinc finger protein SNAI2"/>
    <property type="match status" value="1"/>
</dbReference>
<keyword evidence="8" id="KW-0804">Transcription</keyword>
<keyword evidence="7" id="KW-0238">DNA-binding</keyword>
<keyword evidence="4 11" id="KW-0863">Zinc-finger</keyword>
<evidence type="ECO:0000256" key="2">
    <source>
        <dbReference type="ARBA" id="ARBA00022723"/>
    </source>
</evidence>
<protein>
    <submittedName>
        <fullName evidence="13">Snail family zinc finger 3</fullName>
    </submittedName>
</protein>
<accession>A0A803JZ72</accession>
<feature type="domain" description="C2H2-type" evidence="12">
    <location>
        <begin position="285"/>
        <end position="304"/>
    </location>
</feature>
<proteinExistence type="inferred from homology"/>
<dbReference type="FunFam" id="3.30.160.60:FF:000693">
    <property type="entry name" value="Snail family zinc finger 1a"/>
    <property type="match status" value="1"/>
</dbReference>
<comment type="similarity">
    <text evidence="10">Belongs to the snail C2H2-type zinc-finger protein family.</text>
</comment>
<dbReference type="InterPro" id="IPR036236">
    <property type="entry name" value="Znf_C2H2_sf"/>
</dbReference>
<keyword evidence="5" id="KW-0862">Zinc</keyword>
<comment type="subcellular location">
    <subcellularLocation>
        <location evidence="1">Nucleus</location>
    </subcellularLocation>
</comment>
<dbReference type="PANTHER" id="PTHR23235">
    <property type="entry name" value="KRUEPPEL-LIKE TRANSCRIPTION FACTOR"/>
    <property type="match status" value="1"/>
</dbReference>
<dbReference type="GeneTree" id="ENSGT00940000154511"/>
<evidence type="ECO:0000256" key="11">
    <source>
        <dbReference type="PROSITE-ProRule" id="PRU00042"/>
    </source>
</evidence>
<feature type="domain" description="C2H2-type" evidence="12">
    <location>
        <begin position="203"/>
        <end position="226"/>
    </location>
</feature>
<evidence type="ECO:0000256" key="7">
    <source>
        <dbReference type="ARBA" id="ARBA00023125"/>
    </source>
</evidence>
<organism evidence="13">
    <name type="scientific">Xenopus tropicalis</name>
    <name type="common">Western clawed frog</name>
    <name type="synonym">Silurana tropicalis</name>
    <dbReference type="NCBI Taxonomy" id="8364"/>
    <lineage>
        <taxon>Eukaryota</taxon>
        <taxon>Metazoa</taxon>
        <taxon>Chordata</taxon>
        <taxon>Craniata</taxon>
        <taxon>Vertebrata</taxon>
        <taxon>Euteleostomi</taxon>
        <taxon>Amphibia</taxon>
        <taxon>Batrachia</taxon>
        <taxon>Anura</taxon>
        <taxon>Pipoidea</taxon>
        <taxon>Pipidae</taxon>
        <taxon>Xenopodinae</taxon>
        <taxon>Xenopus</taxon>
        <taxon>Silurana</taxon>
    </lineage>
</organism>
<evidence type="ECO:0000256" key="10">
    <source>
        <dbReference type="ARBA" id="ARBA00037948"/>
    </source>
</evidence>
<dbReference type="SUPFAM" id="SSF57667">
    <property type="entry name" value="beta-beta-alpha zinc fingers"/>
    <property type="match status" value="3"/>
</dbReference>
<feature type="domain" description="C2H2-type" evidence="12">
    <location>
        <begin position="257"/>
        <end position="284"/>
    </location>
</feature>
<dbReference type="GO" id="GO:0003677">
    <property type="term" value="F:DNA binding"/>
    <property type="evidence" value="ECO:0007669"/>
    <property type="project" value="UniProtKB-KW"/>
</dbReference>
<dbReference type="PANTHER" id="PTHR23235:SF162">
    <property type="entry name" value="SNAIL FAMILY ZINC FINGER 3"/>
    <property type="match status" value="1"/>
</dbReference>
<sequence length="312" mass="34799">MNPYRAQNASEDRGTASATKVLMHCCMYTICTVYVACSALQSVPLYERITVIDIYRTLNAGANTSCFSCSGLVLSLLQNEDSSSSSGTKHDAKEHWGAFPIQSQPLEDTGQKEHLDKVSLYLGNRIVDVIPTGLPLKDNMNNLNLPIRRRPSDMMPGFKTTPYMSLQTEQQSNTFECSDFHITYGMLANNKTQQCHGPAHRLFTCQHCAKAYSSLGALKMHIRTHTLPCTCRICGKAFSRPWLLQGHIRTHTGEKPFSCFHCGRGFADRSNLRAHLQTHSEIKRYQCPGCGKTFSRISLLAKHRDGSCCPVS</sequence>